<feature type="compositionally biased region" description="Polar residues" evidence="4">
    <location>
        <begin position="647"/>
        <end position="657"/>
    </location>
</feature>
<comment type="subunit">
    <text evidence="2">May associate with the eukaryotic translation initiation factor 3 (eIF-3) complex.</text>
</comment>
<feature type="compositionally biased region" description="Basic and acidic residues" evidence="4">
    <location>
        <begin position="672"/>
        <end position="681"/>
    </location>
</feature>
<dbReference type="PROSITE" id="PS50005">
    <property type="entry name" value="TPR"/>
    <property type="match status" value="1"/>
</dbReference>
<feature type="region of interest" description="Disordered" evidence="4">
    <location>
        <begin position="640"/>
        <end position="687"/>
    </location>
</feature>
<dbReference type="SUPFAM" id="SSF48452">
    <property type="entry name" value="TPR-like"/>
    <property type="match status" value="1"/>
</dbReference>
<dbReference type="HAMAP" id="MF_03013">
    <property type="entry name" value="CLU"/>
    <property type="match status" value="1"/>
</dbReference>
<dbReference type="Proteomes" id="UP001590950">
    <property type="component" value="Unassembled WGS sequence"/>
</dbReference>
<protein>
    <recommendedName>
        <fullName evidence="2">Clustered mitochondria protein homolog</fullName>
    </recommendedName>
    <alternativeName>
        <fullName evidence="2">Protein TIF31 homolog</fullName>
    </alternativeName>
</protein>
<reference evidence="6 7" key="1">
    <citation type="submission" date="2024-09" db="EMBL/GenBank/DDBJ databases">
        <title>Rethinking Asexuality: The Enigmatic Case of Functional Sexual Genes in Lepraria (Stereocaulaceae).</title>
        <authorList>
            <person name="Doellman M."/>
            <person name="Sun Y."/>
            <person name="Barcenas-Pena A."/>
            <person name="Lumbsch H.T."/>
            <person name="Grewe F."/>
        </authorList>
    </citation>
    <scope>NUCLEOTIDE SEQUENCE [LARGE SCALE GENOMIC DNA]</scope>
    <source>
        <strain evidence="6 7">Mercado 3170</strain>
    </source>
</reference>
<dbReference type="CDD" id="cd15466">
    <property type="entry name" value="CLU-central"/>
    <property type="match status" value="1"/>
</dbReference>
<evidence type="ECO:0000256" key="2">
    <source>
        <dbReference type="HAMAP-Rule" id="MF_03013"/>
    </source>
</evidence>
<evidence type="ECO:0000256" key="3">
    <source>
        <dbReference type="PROSITE-ProRule" id="PRU00339"/>
    </source>
</evidence>
<dbReference type="InterPro" id="IPR028275">
    <property type="entry name" value="CLU_N"/>
</dbReference>
<dbReference type="InterPro" id="IPR011990">
    <property type="entry name" value="TPR-like_helical_dom_sf"/>
</dbReference>
<dbReference type="InterPro" id="IPR025697">
    <property type="entry name" value="CLU_dom"/>
</dbReference>
<dbReference type="PANTHER" id="PTHR12601:SF6">
    <property type="entry name" value="CLUSTERED MITOCHONDRIA PROTEIN HOMOLOG"/>
    <property type="match status" value="1"/>
</dbReference>
<feature type="compositionally biased region" description="Basic residues" evidence="4">
    <location>
        <begin position="1301"/>
        <end position="1315"/>
    </location>
</feature>
<feature type="repeat" description="TPR" evidence="3">
    <location>
        <begin position="1041"/>
        <end position="1074"/>
    </location>
</feature>
<keyword evidence="3" id="KW-0802">TPR repeat</keyword>
<feature type="region of interest" description="Disordered" evidence="4">
    <location>
        <begin position="932"/>
        <end position="976"/>
    </location>
</feature>
<dbReference type="SUPFAM" id="SSF103107">
    <property type="entry name" value="Hypothetical protein c14orf129, hspc210"/>
    <property type="match status" value="1"/>
</dbReference>
<organism evidence="6 7">
    <name type="scientific">Stereocaulon virgatum</name>
    <dbReference type="NCBI Taxonomy" id="373712"/>
    <lineage>
        <taxon>Eukaryota</taxon>
        <taxon>Fungi</taxon>
        <taxon>Dikarya</taxon>
        <taxon>Ascomycota</taxon>
        <taxon>Pezizomycotina</taxon>
        <taxon>Lecanoromycetes</taxon>
        <taxon>OSLEUM clade</taxon>
        <taxon>Lecanoromycetidae</taxon>
        <taxon>Lecanorales</taxon>
        <taxon>Lecanorineae</taxon>
        <taxon>Stereocaulaceae</taxon>
        <taxon>Stereocaulon</taxon>
    </lineage>
</organism>
<keyword evidence="1 2" id="KW-0963">Cytoplasm</keyword>
<evidence type="ECO:0000256" key="4">
    <source>
        <dbReference type="SAM" id="MobiDB-lite"/>
    </source>
</evidence>
<dbReference type="InterPro" id="IPR033646">
    <property type="entry name" value="CLU-central"/>
</dbReference>
<evidence type="ECO:0000259" key="5">
    <source>
        <dbReference type="PROSITE" id="PS51823"/>
    </source>
</evidence>
<keyword evidence="2" id="KW-0694">RNA-binding</keyword>
<dbReference type="Gene3D" id="1.25.40.10">
    <property type="entry name" value="Tetratricopeptide repeat domain"/>
    <property type="match status" value="2"/>
</dbReference>
<feature type="compositionally biased region" description="Polar residues" evidence="4">
    <location>
        <begin position="188"/>
        <end position="198"/>
    </location>
</feature>
<dbReference type="Pfam" id="PF15044">
    <property type="entry name" value="CLU_N"/>
    <property type="match status" value="1"/>
</dbReference>
<dbReference type="Gene3D" id="3.30.2280.10">
    <property type="entry name" value="Hypothetical protein (hspc210)"/>
    <property type="match status" value="1"/>
</dbReference>
<dbReference type="PROSITE" id="PS51823">
    <property type="entry name" value="CLU"/>
    <property type="match status" value="1"/>
</dbReference>
<dbReference type="Pfam" id="PF12807">
    <property type="entry name" value="eIF3_p135"/>
    <property type="match status" value="1"/>
</dbReference>
<keyword evidence="7" id="KW-1185">Reference proteome</keyword>
<evidence type="ECO:0000256" key="1">
    <source>
        <dbReference type="ARBA" id="ARBA00022490"/>
    </source>
</evidence>
<dbReference type="InterPro" id="IPR023231">
    <property type="entry name" value="GSKIP_dom_sf"/>
</dbReference>
<proteinExistence type="inferred from homology"/>
<gene>
    <name evidence="2" type="primary">CLU1</name>
    <name evidence="2" type="synonym">TIF31</name>
    <name evidence="6" type="ORF">N7G274_004192</name>
</gene>
<dbReference type="PANTHER" id="PTHR12601">
    <property type="entry name" value="EUKARYOTIC TRANSLATION INITIATION FACTOR 3 SUBUNIT EIF-3"/>
    <property type="match status" value="1"/>
</dbReference>
<comment type="function">
    <text evidence="2">mRNA-binding protein involved in proper cytoplasmic distribution of mitochondria.</text>
</comment>
<feature type="region of interest" description="Disordered" evidence="4">
    <location>
        <begin position="1290"/>
        <end position="1323"/>
    </location>
</feature>
<dbReference type="InterPro" id="IPR019734">
    <property type="entry name" value="TPR_rpt"/>
</dbReference>
<accession>A0ABR4AB85</accession>
<feature type="region of interest" description="Disordered" evidence="4">
    <location>
        <begin position="177"/>
        <end position="198"/>
    </location>
</feature>
<dbReference type="EMBL" id="JBEFKJ010000012">
    <property type="protein sequence ID" value="KAL2043132.1"/>
    <property type="molecule type" value="Genomic_DNA"/>
</dbReference>
<evidence type="ECO:0000313" key="6">
    <source>
        <dbReference type="EMBL" id="KAL2043132.1"/>
    </source>
</evidence>
<comment type="subcellular location">
    <subcellularLocation>
        <location evidence="2">Cytoplasm</location>
    </subcellularLocation>
</comment>
<evidence type="ECO:0000313" key="7">
    <source>
        <dbReference type="Proteomes" id="UP001590950"/>
    </source>
</evidence>
<dbReference type="SMART" id="SM00028">
    <property type="entry name" value="TPR"/>
    <property type="match status" value="3"/>
</dbReference>
<dbReference type="Pfam" id="PF13424">
    <property type="entry name" value="TPR_12"/>
    <property type="match status" value="1"/>
</dbReference>
<feature type="compositionally biased region" description="Polar residues" evidence="4">
    <location>
        <begin position="932"/>
        <end position="947"/>
    </location>
</feature>
<dbReference type="Pfam" id="PF13236">
    <property type="entry name" value="CLU"/>
    <property type="match status" value="1"/>
</dbReference>
<sequence>MSESSNDATAKLDPLPSNSEDKPFQDPATAIGNEHAIVVSTNGEPKEEQIPDNVFQINIKLPHHPYQTQIMVSTQEQVHDLRQSIMDSPGTFQYSCFHLDHNDSRINDFVELSEVKGLAAGSELTLVEDPYTEKEARMHLIRIREIIGAAGDRIDTLHGISAGLSLHDTVSPWKDPNTPSAAAYKAPNGNTSGTSNALSDYSFDGQPAVSIMAPPKQEQAPKTVKAIGLSPWNPPPPLLRQRGHLLYIQLTTNEGEQYQITSHISGFFVNKSSNSKFDPYPKPAPKKVAAHSLFSLIAYLSPSFNKSFEALLESNNKRDPLANFQLTNAIPSSPWLVSPAVTSLSAHQPDMTRTQETYLISGVENTETLRDWNEEIQSTRELQRDTVQDRVFRERLISKIFAEFNDAAARGAIMVARGEVAPLNPTESKDAQIYVYNNVFFSFGADGVGTFTSEGGDEAARVAVGKDVGGVKAVNQLDIAGLATPGTIIVDYLGKRLVAQSIVPGIFKQREPEEHQVDYGGVEGRDVVAENEAFVPTFSQVSKALKVKKHAVWDKEGKKHVLEGSVETKGLLGTDGRKYILDLYRLTPLDITWLEEHWSDNNDGNEKPSTHNYPHRMTVLRPELIESYWRLKMGEYVRDELEKRKPTGTNPSSQPVTDGSEESSPDGANAEGVEKSAESKEAYIQQNAEQERVDISAFSVALNPDVFCGQSPQTDEEKEEWARDERQVRNVCEHLHNKVISDMIQDLKEGDVGFPMDGQSLSRLMHKRGINIRYLGKLARLTKEEDARLRALRLLTIQEMIARAFKHVANSYLRNLPMVFATSCLAHLLNCLLGTGLNNAPKPHLDGDLQDFYKDADYSFARVTPQTLRSAIEAQVQLRYRHPLEDDWTQDIKHLQLLRSIALKLGLQLIAKDYHFTAKTYVPDGESKVMTNGSTIHAETNGPTHGVTNGKKKKKNGGRNSPTHSNDSDMPGQPQTFSADDIANLVPIIKDACPKSVLAEEALEAGKISMMQNQKDIGQELLLESLTLHEQIYGILHPEVARVYHQLAMLYYQLDEKNAAIELAHKAVIISERTLGIDSCETILAYLNLALFEHHNSNTGVAITCVRHALELWKIIYGPKHPDSITTLNNAAVMLQNLKLYTESRQWFEMCLSISEEVSGKSSVNTATLLFQLAQALVLDQDHKGAVNRMREAYSIFLSKLGAEDPNTKESEKWLEQLTQNAVSMAKHAKDVQARRVRRVMFNPRVSTMGARPQPQVGQFTADMVNGHDPQHSNRAFDSRSIDELMRFIEGGGDLSTSQTKQKRTTRGNPRRRGRGSAVGANA</sequence>
<feature type="domain" description="Clu" evidence="5">
    <location>
        <begin position="345"/>
        <end position="594"/>
    </location>
</feature>
<dbReference type="InterPro" id="IPR027523">
    <property type="entry name" value="CLU_prot"/>
</dbReference>
<feature type="region of interest" description="Disordered" evidence="4">
    <location>
        <begin position="1"/>
        <end position="28"/>
    </location>
</feature>
<name>A0ABR4AB85_9LECA</name>
<dbReference type="Pfam" id="PF13374">
    <property type="entry name" value="TPR_10"/>
    <property type="match status" value="2"/>
</dbReference>
<comment type="caution">
    <text evidence="6">The sequence shown here is derived from an EMBL/GenBank/DDBJ whole genome shotgun (WGS) entry which is preliminary data.</text>
</comment>
<comment type="similarity">
    <text evidence="2">Belongs to the CLU family.</text>
</comment>